<dbReference type="FunFam" id="3.30.1370.10:FF:000016">
    <property type="entry name" value="Putative splicing factor 1"/>
    <property type="match status" value="1"/>
</dbReference>
<dbReference type="AlphaFoldDB" id="A0ABD2PTH1"/>
<dbReference type="SMART" id="SM00322">
    <property type="entry name" value="KH"/>
    <property type="match status" value="1"/>
</dbReference>
<feature type="compositionally biased region" description="Pro residues" evidence="20">
    <location>
        <begin position="480"/>
        <end position="490"/>
    </location>
</feature>
<dbReference type="InterPro" id="IPR032570">
    <property type="entry name" value="SF1-HH"/>
</dbReference>
<keyword evidence="6 19" id="KW-0479">Metal-binding</keyword>
<dbReference type="PANTHER" id="PTHR11208:SF45">
    <property type="entry name" value="SPLICING FACTOR 1"/>
    <property type="match status" value="1"/>
</dbReference>
<dbReference type="InterPro" id="IPR036612">
    <property type="entry name" value="KH_dom_type_1_sf"/>
</dbReference>
<dbReference type="GO" id="GO:0000398">
    <property type="term" value="P:mRNA splicing, via spliceosome"/>
    <property type="evidence" value="ECO:0007669"/>
    <property type="project" value="UniProtKB-UniRule"/>
</dbReference>
<feature type="region of interest" description="Disordered" evidence="20">
    <location>
        <begin position="1"/>
        <end position="51"/>
    </location>
</feature>
<dbReference type="GO" id="GO:0005654">
    <property type="term" value="C:nucleoplasm"/>
    <property type="evidence" value="ECO:0007669"/>
    <property type="project" value="UniProtKB-ARBA"/>
</dbReference>
<comment type="caution">
    <text evidence="22">The sequence shown here is derived from an EMBL/GenBank/DDBJ whole genome shotgun (WGS) entry which is preliminary data.</text>
</comment>
<evidence type="ECO:0000256" key="3">
    <source>
        <dbReference type="ARBA" id="ARBA00022491"/>
    </source>
</evidence>
<dbReference type="SUPFAM" id="SSF54791">
    <property type="entry name" value="Eukaryotic type KH-domain (KH-domain type I)"/>
    <property type="match status" value="1"/>
</dbReference>
<evidence type="ECO:0000256" key="14">
    <source>
        <dbReference type="ARBA" id="ARBA00023187"/>
    </source>
</evidence>
<comment type="function">
    <text evidence="16">Necessary for the ATP-dependent first step of spliceosome assembly. Binds to the intron branch point sequence (BPS) 5'-UACUAAC-3' of the pre-mRNA. May act as transcription repressor.</text>
</comment>
<keyword evidence="13" id="KW-0804">Transcription</keyword>
<keyword evidence="4" id="KW-0597">Phosphoprotein</keyword>
<evidence type="ECO:0000256" key="1">
    <source>
        <dbReference type="ARBA" id="ARBA00004123"/>
    </source>
</evidence>
<name>A0ABD2PTH1_9PLAT</name>
<dbReference type="PROSITE" id="PS50084">
    <property type="entry name" value="KH_TYPE_1"/>
    <property type="match status" value="1"/>
</dbReference>
<dbReference type="PANTHER" id="PTHR11208">
    <property type="entry name" value="RNA-BINDING PROTEIN RELATED"/>
    <property type="match status" value="1"/>
</dbReference>
<keyword evidence="8 17" id="KW-0863">Zinc-finger</keyword>
<keyword evidence="14 19" id="KW-0508">mRNA splicing</keyword>
<keyword evidence="5 19" id="KW-0507">mRNA processing</keyword>
<dbReference type="GO" id="GO:0080090">
    <property type="term" value="P:regulation of primary metabolic process"/>
    <property type="evidence" value="ECO:0007669"/>
    <property type="project" value="UniProtKB-ARBA"/>
</dbReference>
<evidence type="ECO:0000256" key="9">
    <source>
        <dbReference type="ARBA" id="ARBA00022833"/>
    </source>
</evidence>
<evidence type="ECO:0000256" key="11">
    <source>
        <dbReference type="ARBA" id="ARBA00022990"/>
    </source>
</evidence>
<evidence type="ECO:0000256" key="20">
    <source>
        <dbReference type="SAM" id="MobiDB-lite"/>
    </source>
</evidence>
<keyword evidence="15 19" id="KW-0539">Nucleus</keyword>
<keyword evidence="23" id="KW-1185">Reference proteome</keyword>
<organism evidence="22 23">
    <name type="scientific">Cichlidogyrus casuarinus</name>
    <dbReference type="NCBI Taxonomy" id="1844966"/>
    <lineage>
        <taxon>Eukaryota</taxon>
        <taxon>Metazoa</taxon>
        <taxon>Spiralia</taxon>
        <taxon>Lophotrochozoa</taxon>
        <taxon>Platyhelminthes</taxon>
        <taxon>Monogenea</taxon>
        <taxon>Monopisthocotylea</taxon>
        <taxon>Dactylogyridea</taxon>
        <taxon>Ancyrocephalidae</taxon>
        <taxon>Cichlidogyrus</taxon>
    </lineage>
</organism>
<dbReference type="Pfam" id="PF22675">
    <property type="entry name" value="KH-I_KHDC4-BBP"/>
    <property type="match status" value="1"/>
</dbReference>
<evidence type="ECO:0000256" key="19">
    <source>
        <dbReference type="RuleBase" id="RU367126"/>
    </source>
</evidence>
<evidence type="ECO:0000256" key="8">
    <source>
        <dbReference type="ARBA" id="ARBA00022771"/>
    </source>
</evidence>
<evidence type="ECO:0000313" key="22">
    <source>
        <dbReference type="EMBL" id="KAL3310207.1"/>
    </source>
</evidence>
<evidence type="ECO:0000256" key="4">
    <source>
        <dbReference type="ARBA" id="ARBA00022553"/>
    </source>
</evidence>
<proteinExistence type="inferred from homology"/>
<keyword evidence="7 19" id="KW-0747">Spliceosome</keyword>
<evidence type="ECO:0000256" key="10">
    <source>
        <dbReference type="ARBA" id="ARBA00022884"/>
    </source>
</evidence>
<dbReference type="InterPro" id="IPR047086">
    <property type="entry name" value="SF1-HH_sf"/>
</dbReference>
<evidence type="ECO:0000256" key="15">
    <source>
        <dbReference type="ARBA" id="ARBA00023242"/>
    </source>
</evidence>
<keyword evidence="3" id="KW-0678">Repressor</keyword>
<dbReference type="EMBL" id="JBJKFK010003148">
    <property type="protein sequence ID" value="KAL3310207.1"/>
    <property type="molecule type" value="Genomic_DNA"/>
</dbReference>
<reference evidence="22 23" key="1">
    <citation type="submission" date="2024-11" db="EMBL/GenBank/DDBJ databases">
        <title>Adaptive evolution of stress response genes in parasites aligns with host niche diversity.</title>
        <authorList>
            <person name="Hahn C."/>
            <person name="Resl P."/>
        </authorList>
    </citation>
    <scope>NUCLEOTIDE SEQUENCE [LARGE SCALE GENOMIC DNA]</scope>
    <source>
        <strain evidence="22">EGGRZ-B1_66</strain>
        <tissue evidence="22">Body</tissue>
    </source>
</reference>
<dbReference type="PROSITE" id="PS50158">
    <property type="entry name" value="ZF_CCHC"/>
    <property type="match status" value="1"/>
</dbReference>
<keyword evidence="12" id="KW-0805">Transcription regulation</keyword>
<sequence length="490" mass="53508">MSKRSHEGDSLSFPNNFLESREERRARKRKSRWQETDKSFVPGMPTQIPSNLTPEQEKMYIIQLQIEDYTRRLRTGDLGIPAKPEDRSPSPEPVYDQTGKRLNTREYRTRKRMEEDRHALIQRLTEMNPDYKPPADYRAPSARLTDKVWIPQDNHPNINFVGLLIGPRGNTLKALEKETNAKIIIRGKGSVKDGKIGRLDGMPLPGEDEPLHAYVQAATPEALKFACDRIQQIIKEGIEVPEGENDLRKAQLRELALLNGTLRENEGLAKLRAIAESQTIATNTIMCSHCGGAGHLDKDCRVNTAHQGGTYYSLGAISQVITNNPQEKAKMDSEYTALMAELGVNGMPKGSGPPGTDPLPPGVKSSVINRQPPPPGLGDDEPPPGVEPVSKAGHHPNRASVQPSAASWDTHHQTGWGQPPANYYPPPPPGGGFSYPTGGEGYYYGAQASAYYGGYWPGQTTGSSTVPPGTATTAATGYQLPPPPPPPPGL</sequence>
<evidence type="ECO:0000256" key="5">
    <source>
        <dbReference type="ARBA" id="ARBA00022664"/>
    </source>
</evidence>
<dbReference type="Gene3D" id="3.30.1370.10">
    <property type="entry name" value="K Homology domain, type 1"/>
    <property type="match status" value="1"/>
</dbReference>
<comment type="function">
    <text evidence="19">Necessary for the splicing of pre-mRNA. Has a role in the recognition of the branch site (5'-UACUAAC-3'), the pyrimidine tract and the 3'-splice site at the 3'-end of introns.</text>
</comment>
<evidence type="ECO:0000256" key="16">
    <source>
        <dbReference type="ARBA" id="ARBA00055181"/>
    </source>
</evidence>
<keyword evidence="11" id="KW-0007">Acetylation</keyword>
<dbReference type="Gene3D" id="6.10.140.1790">
    <property type="match status" value="1"/>
</dbReference>
<comment type="similarity">
    <text evidence="2 19">Belongs to the BBP/SF1 family.</text>
</comment>
<feature type="compositionally biased region" description="Low complexity" evidence="20">
    <location>
        <begin position="454"/>
        <end position="477"/>
    </location>
</feature>
<evidence type="ECO:0000256" key="7">
    <source>
        <dbReference type="ARBA" id="ARBA00022728"/>
    </source>
</evidence>
<dbReference type="GO" id="GO:0045131">
    <property type="term" value="F:pre-mRNA branch point binding"/>
    <property type="evidence" value="ECO:0007669"/>
    <property type="project" value="UniProtKB-UniRule"/>
</dbReference>
<protein>
    <recommendedName>
        <fullName evidence="19">Branchpoint-bridging protein</fullName>
    </recommendedName>
</protein>
<evidence type="ECO:0000256" key="6">
    <source>
        <dbReference type="ARBA" id="ARBA00022723"/>
    </source>
</evidence>
<evidence type="ECO:0000256" key="13">
    <source>
        <dbReference type="ARBA" id="ARBA00023163"/>
    </source>
</evidence>
<comment type="subcellular location">
    <subcellularLocation>
        <location evidence="1 19">Nucleus</location>
    </subcellularLocation>
</comment>
<feature type="region of interest" description="Disordered" evidence="20">
    <location>
        <begin position="344"/>
        <end position="439"/>
    </location>
</feature>
<dbReference type="InterPro" id="IPR001878">
    <property type="entry name" value="Znf_CCHC"/>
</dbReference>
<gene>
    <name evidence="22" type="primary">SF1</name>
    <name evidence="22" type="ORF">Ciccas_011232</name>
</gene>
<evidence type="ECO:0000256" key="17">
    <source>
        <dbReference type="PROSITE-ProRule" id="PRU00047"/>
    </source>
</evidence>
<dbReference type="InterPro" id="IPR055256">
    <property type="entry name" value="KH_1_KHDC4/BBP-like"/>
</dbReference>
<dbReference type="InterPro" id="IPR045071">
    <property type="entry name" value="BBP-like"/>
</dbReference>
<evidence type="ECO:0000256" key="2">
    <source>
        <dbReference type="ARBA" id="ARBA00010382"/>
    </source>
</evidence>
<evidence type="ECO:0000313" key="23">
    <source>
        <dbReference type="Proteomes" id="UP001626550"/>
    </source>
</evidence>
<evidence type="ECO:0000256" key="12">
    <source>
        <dbReference type="ARBA" id="ARBA00023015"/>
    </source>
</evidence>
<keyword evidence="9 19" id="KW-0862">Zinc</keyword>
<dbReference type="Pfam" id="PF16275">
    <property type="entry name" value="SF1-HH"/>
    <property type="match status" value="1"/>
</dbReference>
<dbReference type="InterPro" id="IPR004087">
    <property type="entry name" value="KH_dom"/>
</dbReference>
<evidence type="ECO:0000259" key="21">
    <source>
        <dbReference type="PROSITE" id="PS50158"/>
    </source>
</evidence>
<dbReference type="GO" id="GO:0005681">
    <property type="term" value="C:spliceosomal complex"/>
    <property type="evidence" value="ECO:0007669"/>
    <property type="project" value="UniProtKB-KW"/>
</dbReference>
<feature type="region of interest" description="Disordered" evidence="20">
    <location>
        <begin position="77"/>
        <end position="101"/>
    </location>
</feature>
<evidence type="ECO:0000256" key="18">
    <source>
        <dbReference type="PROSITE-ProRule" id="PRU00117"/>
    </source>
</evidence>
<dbReference type="CDD" id="cd22382">
    <property type="entry name" value="KH-I_SF1"/>
    <property type="match status" value="1"/>
</dbReference>
<feature type="region of interest" description="Disordered" evidence="20">
    <location>
        <begin position="454"/>
        <end position="490"/>
    </location>
</feature>
<accession>A0ABD2PTH1</accession>
<keyword evidence="10 18" id="KW-0694">RNA-binding</keyword>
<feature type="domain" description="CCHC-type" evidence="21">
    <location>
        <begin position="287"/>
        <end position="301"/>
    </location>
</feature>
<dbReference type="GO" id="GO:0008270">
    <property type="term" value="F:zinc ion binding"/>
    <property type="evidence" value="ECO:0007669"/>
    <property type="project" value="UniProtKB-UniRule"/>
</dbReference>
<dbReference type="Proteomes" id="UP001626550">
    <property type="component" value="Unassembled WGS sequence"/>
</dbReference>